<keyword evidence="2 10" id="KW-0813">Transport</keyword>
<dbReference type="InterPro" id="IPR000531">
    <property type="entry name" value="Beta-barrel_TonB"/>
</dbReference>
<dbReference type="InterPro" id="IPR039426">
    <property type="entry name" value="TonB-dep_rcpt-like"/>
</dbReference>
<dbReference type="PROSITE" id="PS52016">
    <property type="entry name" value="TONB_DEPENDENT_REC_3"/>
    <property type="match status" value="1"/>
</dbReference>
<keyword evidence="8 14" id="KW-0675">Receptor</keyword>
<dbReference type="eggNOG" id="COG4771">
    <property type="taxonomic scope" value="Bacteria"/>
</dbReference>
<dbReference type="Gene3D" id="2.60.40.1120">
    <property type="entry name" value="Carboxypeptidase-like, regulatory domain"/>
    <property type="match status" value="1"/>
</dbReference>
<dbReference type="Gene3D" id="2.170.130.10">
    <property type="entry name" value="TonB-dependent receptor, plug domain"/>
    <property type="match status" value="1"/>
</dbReference>
<organism evidence="14 15">
    <name type="scientific">Indibacter alkaliphilus (strain CCUG 57479 / KCTC 22604 / LW1)</name>
    <dbReference type="NCBI Taxonomy" id="1189612"/>
    <lineage>
        <taxon>Bacteria</taxon>
        <taxon>Pseudomonadati</taxon>
        <taxon>Bacteroidota</taxon>
        <taxon>Cytophagia</taxon>
        <taxon>Cytophagales</taxon>
        <taxon>Cyclobacteriaceae</taxon>
    </lineage>
</organism>
<dbReference type="PANTHER" id="PTHR30069">
    <property type="entry name" value="TONB-DEPENDENT OUTER MEMBRANE RECEPTOR"/>
    <property type="match status" value="1"/>
</dbReference>
<evidence type="ECO:0000313" key="15">
    <source>
        <dbReference type="Proteomes" id="UP000006073"/>
    </source>
</evidence>
<evidence type="ECO:0000256" key="5">
    <source>
        <dbReference type="ARBA" id="ARBA00022729"/>
    </source>
</evidence>
<gene>
    <name evidence="14" type="ORF">A33Q_1375</name>
</gene>
<evidence type="ECO:0000256" key="10">
    <source>
        <dbReference type="PROSITE-ProRule" id="PRU01360"/>
    </source>
</evidence>
<dbReference type="Pfam" id="PF13715">
    <property type="entry name" value="CarbopepD_reg_2"/>
    <property type="match status" value="1"/>
</dbReference>
<feature type="domain" description="TonB-dependent receptor plug" evidence="13">
    <location>
        <begin position="108"/>
        <end position="214"/>
    </location>
</feature>
<dbReference type="GO" id="GO:0044718">
    <property type="term" value="P:siderophore transmembrane transport"/>
    <property type="evidence" value="ECO:0007669"/>
    <property type="project" value="TreeGrafter"/>
</dbReference>
<evidence type="ECO:0000256" key="9">
    <source>
        <dbReference type="ARBA" id="ARBA00023237"/>
    </source>
</evidence>
<dbReference type="Gene3D" id="2.40.170.20">
    <property type="entry name" value="TonB-dependent receptor, beta-barrel domain"/>
    <property type="match status" value="1"/>
</dbReference>
<evidence type="ECO:0000313" key="14">
    <source>
        <dbReference type="EMBL" id="EOZ98721.1"/>
    </source>
</evidence>
<dbReference type="EMBL" id="ALWO02000023">
    <property type="protein sequence ID" value="EOZ98721.1"/>
    <property type="molecule type" value="Genomic_DNA"/>
</dbReference>
<dbReference type="SUPFAM" id="SSF49464">
    <property type="entry name" value="Carboxypeptidase regulatory domain-like"/>
    <property type="match status" value="1"/>
</dbReference>
<accession>S2E2L5</accession>
<keyword evidence="9 10" id="KW-0998">Cell outer membrane</keyword>
<evidence type="ECO:0000256" key="1">
    <source>
        <dbReference type="ARBA" id="ARBA00004571"/>
    </source>
</evidence>
<evidence type="ECO:0000256" key="2">
    <source>
        <dbReference type="ARBA" id="ARBA00022448"/>
    </source>
</evidence>
<dbReference type="InterPro" id="IPR012910">
    <property type="entry name" value="Plug_dom"/>
</dbReference>
<comment type="subcellular location">
    <subcellularLocation>
        <location evidence="1 10">Cell outer membrane</location>
        <topology evidence="1 10">Multi-pass membrane protein</topology>
    </subcellularLocation>
</comment>
<keyword evidence="4 10" id="KW-0812">Transmembrane</keyword>
<dbReference type="STRING" id="1189612.A33Q_1375"/>
<evidence type="ECO:0000256" key="4">
    <source>
        <dbReference type="ARBA" id="ARBA00022692"/>
    </source>
</evidence>
<evidence type="ECO:0000256" key="6">
    <source>
        <dbReference type="ARBA" id="ARBA00023077"/>
    </source>
</evidence>
<dbReference type="InterPro" id="IPR036942">
    <property type="entry name" value="Beta-barrel_TonB_sf"/>
</dbReference>
<comment type="caution">
    <text evidence="14">The sequence shown here is derived from an EMBL/GenBank/DDBJ whole genome shotgun (WGS) entry which is preliminary data.</text>
</comment>
<dbReference type="Pfam" id="PF00593">
    <property type="entry name" value="TonB_dep_Rec_b-barrel"/>
    <property type="match status" value="1"/>
</dbReference>
<evidence type="ECO:0000256" key="8">
    <source>
        <dbReference type="ARBA" id="ARBA00023170"/>
    </source>
</evidence>
<dbReference type="AlphaFoldDB" id="S2E2L5"/>
<evidence type="ECO:0000256" key="7">
    <source>
        <dbReference type="ARBA" id="ARBA00023136"/>
    </source>
</evidence>
<dbReference type="CDD" id="cd01347">
    <property type="entry name" value="ligand_gated_channel"/>
    <property type="match status" value="1"/>
</dbReference>
<sequence>MCVSFSLISLSLLAKGIKGEVKDIQGNPVPFATISSSDGKGAVADDQGRFEIQLVSSECMLQAQAMGYKTQSVVATLEEEFISIVLLEDISSLEEVVITGNFEAQSARQSVYQVRSIGRETIEKRAAGNIQEVLNTELGIRFSQDNALGGSNLEMLGMSGQNVKVLIDGVPMVGRQGVSNEININQIDINQIEKIEIIEGPMSVMYGADALAGVINIITKRGTNTQGYDISARMQEETVGNSYSAFSGAGNHIRSIQGQYRTAGPWSFGASFTQNRFGGWKGSFTGRQFEWLPKNQNIGTAFLGFQKGNWELDYSLDVLEETIFSFGPENRIENIDREFQTSRLMHRFQGRLDASEKFKASIQAAYTDYSRETVTWITNQRTAETSLSNAPNAQGSLQYNGLTVRATGLWSISKTFNLQPGIDINTENGVGDRISNNEGIQDYAFFLSSEISIKDKLRLRPGLRRAYNSAYEAPPVIPSINTKLALGKRLDLRAAYAKGFRAPSIRELYFDFFDASHSIRGNPDLRPETSHSFNTSLNLEPLEGKVFQYGAVLTGFYNEVSDQIAYSLDPTDPRITTLFNVEEFKTMGLSFNHRIRVKDWNANLGFARIGRYNRISTDSQNLPEMLFSNEFNANVDYKFKSIDTYISLFYKYTGALPGFEMVMSPDRELIPNAIQIDGFHWMDLTFRKDFGKSLQLQTGIRNLMNLTNIQSTATSGGAHGGGPQRPMGYGRSYFLGITYQLSK</sequence>
<reference evidence="14 15" key="1">
    <citation type="journal article" date="2013" name="Genome Announc.">
        <title>Draft Genome Sequence of Indibacter alkaliphilus Strain LW1T, Isolated from Lonar Lake, a Haloalkaline Lake in the Buldana District of Maharashtra, India.</title>
        <authorList>
            <person name="Singh A."/>
            <person name="Kumar Jangir P."/>
            <person name="Sharma R."/>
            <person name="Singh A."/>
            <person name="Kumar Pinnaka A."/>
            <person name="Shivaji S."/>
        </authorList>
    </citation>
    <scope>NUCLEOTIDE SEQUENCE [LARGE SCALE GENOMIC DNA]</scope>
    <source>
        <strain evidence="15">CCUG 57479 / KCTC 22604 / LW1</strain>
    </source>
</reference>
<evidence type="ECO:0000256" key="11">
    <source>
        <dbReference type="RuleBase" id="RU003357"/>
    </source>
</evidence>
<feature type="domain" description="TonB-dependent receptor-like beta-barrel" evidence="12">
    <location>
        <begin position="313"/>
        <end position="703"/>
    </location>
</feature>
<evidence type="ECO:0000259" key="12">
    <source>
        <dbReference type="Pfam" id="PF00593"/>
    </source>
</evidence>
<dbReference type="PANTHER" id="PTHR30069:SF29">
    <property type="entry name" value="HEMOGLOBIN AND HEMOGLOBIN-HAPTOGLOBIN-BINDING PROTEIN 1-RELATED"/>
    <property type="match status" value="1"/>
</dbReference>
<dbReference type="Proteomes" id="UP000006073">
    <property type="component" value="Unassembled WGS sequence"/>
</dbReference>
<evidence type="ECO:0000259" key="13">
    <source>
        <dbReference type="Pfam" id="PF07715"/>
    </source>
</evidence>
<dbReference type="GO" id="GO:0015344">
    <property type="term" value="F:siderophore uptake transmembrane transporter activity"/>
    <property type="evidence" value="ECO:0007669"/>
    <property type="project" value="TreeGrafter"/>
</dbReference>
<comment type="similarity">
    <text evidence="10 11">Belongs to the TonB-dependent receptor family.</text>
</comment>
<keyword evidence="3 10" id="KW-1134">Transmembrane beta strand</keyword>
<keyword evidence="15" id="KW-1185">Reference proteome</keyword>
<dbReference type="InterPro" id="IPR037066">
    <property type="entry name" value="Plug_dom_sf"/>
</dbReference>
<proteinExistence type="inferred from homology"/>
<dbReference type="GO" id="GO:0009279">
    <property type="term" value="C:cell outer membrane"/>
    <property type="evidence" value="ECO:0007669"/>
    <property type="project" value="UniProtKB-SubCell"/>
</dbReference>
<name>S2E2L5_INDAL</name>
<dbReference type="Pfam" id="PF07715">
    <property type="entry name" value="Plug"/>
    <property type="match status" value="1"/>
</dbReference>
<protein>
    <submittedName>
        <fullName evidence="14">TonB-dependent receptor</fullName>
    </submittedName>
</protein>
<dbReference type="SUPFAM" id="SSF56935">
    <property type="entry name" value="Porins"/>
    <property type="match status" value="1"/>
</dbReference>
<keyword evidence="6 11" id="KW-0798">TonB box</keyword>
<keyword evidence="7 10" id="KW-0472">Membrane</keyword>
<evidence type="ECO:0000256" key="3">
    <source>
        <dbReference type="ARBA" id="ARBA00022452"/>
    </source>
</evidence>
<dbReference type="InterPro" id="IPR008969">
    <property type="entry name" value="CarboxyPept-like_regulatory"/>
</dbReference>
<keyword evidence="5" id="KW-0732">Signal</keyword>